<accession>Q5H2B4</accession>
<dbReference type="CDD" id="cd17477">
    <property type="entry name" value="MFS_YcaD_like"/>
    <property type="match status" value="1"/>
</dbReference>
<name>Q5H2B4_XANOR</name>
<organism evidence="6 7">
    <name type="scientific">Xanthomonas oryzae pv. oryzae (strain KACC10331 / KXO85)</name>
    <dbReference type="NCBI Taxonomy" id="291331"/>
    <lineage>
        <taxon>Bacteria</taxon>
        <taxon>Pseudomonadati</taxon>
        <taxon>Pseudomonadota</taxon>
        <taxon>Gammaproteobacteria</taxon>
        <taxon>Lysobacterales</taxon>
        <taxon>Lysobacteraceae</taxon>
        <taxon>Xanthomonas</taxon>
    </lineage>
</organism>
<dbReference type="FunFam" id="1.20.1250.20:FF:000314">
    <property type="entry name" value="Transporter, MFS superfamily"/>
    <property type="match status" value="1"/>
</dbReference>
<feature type="transmembrane region" description="Helical" evidence="4">
    <location>
        <begin position="414"/>
        <end position="436"/>
    </location>
</feature>
<dbReference type="EMBL" id="AE013598">
    <property type="protein sequence ID" value="AAW74907.1"/>
    <property type="molecule type" value="Genomic_DNA"/>
</dbReference>
<evidence type="ECO:0000256" key="3">
    <source>
        <dbReference type="ARBA" id="ARBA00023136"/>
    </source>
</evidence>
<feature type="transmembrane region" description="Helical" evidence="4">
    <location>
        <begin position="324"/>
        <end position="343"/>
    </location>
</feature>
<dbReference type="InterPro" id="IPR020846">
    <property type="entry name" value="MFS_dom"/>
</dbReference>
<dbReference type="KEGG" id="xoo:XOO1653"/>
<feature type="domain" description="Major facilitator superfamily (MFS) profile" evidence="5">
    <location>
        <begin position="290"/>
        <end position="507"/>
    </location>
</feature>
<protein>
    <submittedName>
        <fullName evidence="6">Transmembrane transport protein</fullName>
    </submittedName>
</protein>
<evidence type="ECO:0000313" key="7">
    <source>
        <dbReference type="Proteomes" id="UP000006735"/>
    </source>
</evidence>
<dbReference type="PANTHER" id="PTHR23521">
    <property type="entry name" value="TRANSPORTER MFS SUPERFAMILY"/>
    <property type="match status" value="1"/>
</dbReference>
<sequence>MPMQWPRPLPRVRRSGLTYRFIACAMRLRVWMRHAGSAACAQPQKSYMLPESHHRVTQQLPAIPPTSANPIKPRRTGCYTRTRDRRAFSPTRVASMLRLTALLLGVALLLTGSGLLGTLLAVRGDQAGFGARALGLIMSGYFAGFFVGTFFAPPLIRRIGHIRAFAFYAALAAIAVLLHPIWLNAWGWGVLRLVTGAALVGLYTVIESWLNAEPDARRRSRVFSIYMAINLSALALGQILLTIGDAGAPAMFTLTAILFCAAVMPVMTTRLIPPEVPHVSRLRLVTLYALAPVATIGAGLSGLAMGAFWGLLPVYANRIGLDSGGVAMFMLTAIVGGAVLQWPIGRISDGHDRRIGLATVSVLAAGIAIAAALPMVQTQTTVLFVLFFVYGGLAFSLYPFAVAHMLDYLPRENLLSGCSSLLLVYGVGAAIGPALAGGAMQKFGPAALPVYFAVMLLALAGFTLSRLLRFARRRPHPIAFRPMLRTTPSAVELMPETQQTEAPPHTK</sequence>
<dbReference type="Proteomes" id="UP000006735">
    <property type="component" value="Chromosome"/>
</dbReference>
<keyword evidence="3 4" id="KW-0472">Membrane</keyword>
<evidence type="ECO:0000256" key="2">
    <source>
        <dbReference type="ARBA" id="ARBA00022989"/>
    </source>
</evidence>
<keyword evidence="1 4" id="KW-0812">Transmembrane</keyword>
<dbReference type="GO" id="GO:0022857">
    <property type="term" value="F:transmembrane transporter activity"/>
    <property type="evidence" value="ECO:0007669"/>
    <property type="project" value="InterPro"/>
</dbReference>
<evidence type="ECO:0000256" key="1">
    <source>
        <dbReference type="ARBA" id="ARBA00022692"/>
    </source>
</evidence>
<dbReference type="HOGENOM" id="CLU_035018_1_1_6"/>
<dbReference type="PROSITE" id="PS50850">
    <property type="entry name" value="MFS"/>
    <property type="match status" value="1"/>
</dbReference>
<feature type="transmembrane region" description="Helical" evidence="4">
    <location>
        <begin position="189"/>
        <end position="210"/>
    </location>
</feature>
<gene>
    <name evidence="6" type="primary">ycaD</name>
    <name evidence="6" type="ordered locus">XOO1653</name>
</gene>
<feature type="transmembrane region" description="Helical" evidence="4">
    <location>
        <begin position="382"/>
        <end position="402"/>
    </location>
</feature>
<feature type="transmembrane region" description="Helical" evidence="4">
    <location>
        <begin position="250"/>
        <end position="272"/>
    </location>
</feature>
<dbReference type="SUPFAM" id="SSF103473">
    <property type="entry name" value="MFS general substrate transporter"/>
    <property type="match status" value="1"/>
</dbReference>
<dbReference type="Gene3D" id="1.20.1250.20">
    <property type="entry name" value="MFS general substrate transporter like domains"/>
    <property type="match status" value="2"/>
</dbReference>
<keyword evidence="2 4" id="KW-1133">Transmembrane helix</keyword>
<feature type="transmembrane region" description="Helical" evidence="4">
    <location>
        <begin position="133"/>
        <end position="152"/>
    </location>
</feature>
<dbReference type="GO" id="GO:0005886">
    <property type="term" value="C:plasma membrane"/>
    <property type="evidence" value="ECO:0007669"/>
    <property type="project" value="TreeGrafter"/>
</dbReference>
<evidence type="ECO:0000313" key="6">
    <source>
        <dbReference type="EMBL" id="AAW74907.1"/>
    </source>
</evidence>
<feature type="transmembrane region" description="Helical" evidence="4">
    <location>
        <begin position="99"/>
        <end position="121"/>
    </location>
</feature>
<evidence type="ECO:0000256" key="4">
    <source>
        <dbReference type="SAM" id="Phobius"/>
    </source>
</evidence>
<feature type="transmembrane region" description="Helical" evidence="4">
    <location>
        <begin position="284"/>
        <end position="312"/>
    </location>
</feature>
<evidence type="ECO:0000259" key="5">
    <source>
        <dbReference type="PROSITE" id="PS50850"/>
    </source>
</evidence>
<feature type="transmembrane region" description="Helical" evidence="4">
    <location>
        <begin position="222"/>
        <end position="244"/>
    </location>
</feature>
<dbReference type="AlphaFoldDB" id="Q5H2B4"/>
<proteinExistence type="predicted"/>
<reference evidence="6 7" key="1">
    <citation type="journal article" date="2005" name="Nucleic Acids Res.">
        <title>The genome sequence of Xanthomonas oryzae pathovar oryzae KACC10331, the bacterial blight pathogen of rice.</title>
        <authorList>
            <person name="Lee B.M."/>
            <person name="Park Y.J."/>
            <person name="Park D.S."/>
            <person name="Kang H.W."/>
            <person name="Kim J.G."/>
            <person name="Song E.S."/>
            <person name="Park I.C."/>
            <person name="Yoon U.H."/>
            <person name="Hahn J.H."/>
            <person name="Koo B.S."/>
            <person name="Lee G.B."/>
            <person name="Kim H."/>
            <person name="Park H.S."/>
            <person name="Yoon K.O."/>
            <person name="Kim J.H."/>
            <person name="Jung C.H."/>
            <person name="Koh N.H."/>
            <person name="Seo J.S."/>
            <person name="Go S.J."/>
        </authorList>
    </citation>
    <scope>NUCLEOTIDE SEQUENCE [LARGE SCALE GENOMIC DNA]</scope>
    <source>
        <strain evidence="7">KACC10331 / KXO85</strain>
    </source>
</reference>
<dbReference type="InterPro" id="IPR047200">
    <property type="entry name" value="MFS_YcaD-like"/>
</dbReference>
<feature type="transmembrane region" description="Helical" evidence="4">
    <location>
        <begin position="164"/>
        <end position="183"/>
    </location>
</feature>
<keyword evidence="7" id="KW-1185">Reference proteome</keyword>
<feature type="transmembrane region" description="Helical" evidence="4">
    <location>
        <begin position="355"/>
        <end position="376"/>
    </location>
</feature>
<dbReference type="PANTHER" id="PTHR23521:SF3">
    <property type="entry name" value="MFS TRANSPORTER"/>
    <property type="match status" value="1"/>
</dbReference>
<feature type="transmembrane region" description="Helical" evidence="4">
    <location>
        <begin position="448"/>
        <end position="468"/>
    </location>
</feature>
<dbReference type="Pfam" id="PF07690">
    <property type="entry name" value="MFS_1"/>
    <property type="match status" value="1"/>
</dbReference>
<dbReference type="InterPro" id="IPR011701">
    <property type="entry name" value="MFS"/>
</dbReference>
<dbReference type="InterPro" id="IPR036259">
    <property type="entry name" value="MFS_trans_sf"/>
</dbReference>